<reference evidence="2 3" key="2">
    <citation type="submission" date="2018-03" db="EMBL/GenBank/DDBJ databases">
        <authorList>
            <person name="Keele B.F."/>
        </authorList>
    </citation>
    <scope>NUCLEOTIDE SEQUENCE [LARGE SCALE GENOMIC DNA]</scope>
    <source>
        <strain evidence="2 3">CCALA 016</strain>
    </source>
</reference>
<dbReference type="EMBL" id="PXOH01000001">
    <property type="protein sequence ID" value="PSF39313.1"/>
    <property type="molecule type" value="Genomic_DNA"/>
</dbReference>
<dbReference type="Proteomes" id="UP000239001">
    <property type="component" value="Unassembled WGS sequence"/>
</dbReference>
<comment type="caution">
    <text evidence="2">The sequence shown here is derived from an EMBL/GenBank/DDBJ whole genome shotgun (WGS) entry which is preliminary data.</text>
</comment>
<reference evidence="2 3" key="1">
    <citation type="submission" date="2018-03" db="EMBL/GenBank/DDBJ databases">
        <title>The ancient ancestry and fast evolution of plastids.</title>
        <authorList>
            <person name="Moore K.R."/>
            <person name="Magnabosco C."/>
            <person name="Momper L."/>
            <person name="Gold D.A."/>
            <person name="Bosak T."/>
            <person name="Fournier G.P."/>
        </authorList>
    </citation>
    <scope>NUCLEOTIDE SEQUENCE [LARGE SCALE GENOMIC DNA]</scope>
    <source>
        <strain evidence="2 3">CCALA 016</strain>
    </source>
</reference>
<gene>
    <name evidence="2" type="ORF">C7H19_00555</name>
</gene>
<evidence type="ECO:0000256" key="1">
    <source>
        <dbReference type="SAM" id="Phobius"/>
    </source>
</evidence>
<keyword evidence="3" id="KW-1185">Reference proteome</keyword>
<keyword evidence="1" id="KW-0472">Membrane</keyword>
<proteinExistence type="predicted"/>
<dbReference type="RefSeq" id="WP_106454935.1">
    <property type="nucleotide sequence ID" value="NZ_PXOH01000001.1"/>
</dbReference>
<organism evidence="2 3">
    <name type="scientific">Aphanothece hegewaldii CCALA 016</name>
    <dbReference type="NCBI Taxonomy" id="2107694"/>
    <lineage>
        <taxon>Bacteria</taxon>
        <taxon>Bacillati</taxon>
        <taxon>Cyanobacteriota</taxon>
        <taxon>Cyanophyceae</taxon>
        <taxon>Oscillatoriophycideae</taxon>
        <taxon>Chroococcales</taxon>
        <taxon>Aphanothecaceae</taxon>
        <taxon>Aphanothece</taxon>
    </lineage>
</organism>
<keyword evidence="1" id="KW-1133">Transmembrane helix</keyword>
<feature type="transmembrane region" description="Helical" evidence="1">
    <location>
        <begin position="15"/>
        <end position="36"/>
    </location>
</feature>
<accession>A0A2T1M393</accession>
<dbReference type="OrthoDB" id="424753at2"/>
<protein>
    <submittedName>
        <fullName evidence="2">Uncharacterized protein</fullName>
    </submittedName>
</protein>
<dbReference type="AlphaFoldDB" id="A0A2T1M393"/>
<name>A0A2T1M393_9CHRO</name>
<evidence type="ECO:0000313" key="2">
    <source>
        <dbReference type="EMBL" id="PSF39313.1"/>
    </source>
</evidence>
<evidence type="ECO:0000313" key="3">
    <source>
        <dbReference type="Proteomes" id="UP000239001"/>
    </source>
</evidence>
<keyword evidence="1" id="KW-0812">Transmembrane</keyword>
<sequence length="160" mass="18333">MRRRSFSPPATEVELFPFLSVLACTIGTLILLIIVLTTQLLGEQQAITIIAKSETGENAAKTPRYLECRQDGIVIYPEEKFIPKQYLNISDTLLELLLTIKQNRDKEYLIVAIRPDGIETFQEVRGLIEKQGIDIGYEPIDQNWKIKIETEKDEKTKPKK</sequence>